<dbReference type="AlphaFoldDB" id="X6LA44"/>
<keyword evidence="2" id="KW-0808">Transferase</keyword>
<keyword evidence="3" id="KW-1185">Reference proteome</keyword>
<evidence type="ECO:0000313" key="3">
    <source>
        <dbReference type="Proteomes" id="UP000023152"/>
    </source>
</evidence>
<sequence>MRNLTEKNKCILEQDLRMTILSQRNNDLMIFLKKIQQLVDENKSAKTSEEKSVAIDNNPMDEEKKKRKRPAAVLLTTNAIDINNISDINIDNNNNNNIDSDHNPFGCVQRSSPTQEKISQVGMSLKQRNSNEQFIAHSTMFLCHIKSTSPSKFGTSYDRCFCLCRQRVNI</sequence>
<organism evidence="2 3">
    <name type="scientific">Reticulomyxa filosa</name>
    <dbReference type="NCBI Taxonomy" id="46433"/>
    <lineage>
        <taxon>Eukaryota</taxon>
        <taxon>Sar</taxon>
        <taxon>Rhizaria</taxon>
        <taxon>Retaria</taxon>
        <taxon>Foraminifera</taxon>
        <taxon>Monothalamids</taxon>
        <taxon>Reticulomyxidae</taxon>
        <taxon>Reticulomyxa</taxon>
    </lineage>
</organism>
<evidence type="ECO:0000313" key="2">
    <source>
        <dbReference type="EMBL" id="ETN98383.1"/>
    </source>
</evidence>
<feature type="region of interest" description="Disordered" evidence="1">
    <location>
        <begin position="41"/>
        <end position="69"/>
    </location>
</feature>
<feature type="non-terminal residue" evidence="2">
    <location>
        <position position="170"/>
    </location>
</feature>
<feature type="compositionally biased region" description="Basic and acidic residues" evidence="1">
    <location>
        <begin position="41"/>
        <end position="53"/>
    </location>
</feature>
<dbReference type="GO" id="GO:0016301">
    <property type="term" value="F:kinase activity"/>
    <property type="evidence" value="ECO:0007669"/>
    <property type="project" value="UniProtKB-KW"/>
</dbReference>
<comment type="caution">
    <text evidence="2">The sequence shown here is derived from an EMBL/GenBank/DDBJ whole genome shotgun (WGS) entry which is preliminary data.</text>
</comment>
<dbReference type="Proteomes" id="UP000023152">
    <property type="component" value="Unassembled WGS sequence"/>
</dbReference>
<dbReference type="EMBL" id="ASPP01046852">
    <property type="protein sequence ID" value="ETN98383.1"/>
    <property type="molecule type" value="Genomic_DNA"/>
</dbReference>
<reference evidence="2 3" key="1">
    <citation type="journal article" date="2013" name="Curr. Biol.">
        <title>The Genome of the Foraminiferan Reticulomyxa filosa.</title>
        <authorList>
            <person name="Glockner G."/>
            <person name="Hulsmann N."/>
            <person name="Schleicher M."/>
            <person name="Noegel A.A."/>
            <person name="Eichinger L."/>
            <person name="Gallinger C."/>
            <person name="Pawlowski J."/>
            <person name="Sierra R."/>
            <person name="Euteneuer U."/>
            <person name="Pillet L."/>
            <person name="Moustafa A."/>
            <person name="Platzer M."/>
            <person name="Groth M."/>
            <person name="Szafranski K."/>
            <person name="Schliwa M."/>
        </authorList>
    </citation>
    <scope>NUCLEOTIDE SEQUENCE [LARGE SCALE GENOMIC DNA]</scope>
</reference>
<gene>
    <name evidence="2" type="ORF">RFI_39127</name>
</gene>
<proteinExistence type="predicted"/>
<name>X6LA44_RETFI</name>
<evidence type="ECO:0000256" key="1">
    <source>
        <dbReference type="SAM" id="MobiDB-lite"/>
    </source>
</evidence>
<accession>X6LA44</accession>
<protein>
    <submittedName>
        <fullName evidence="2">ATPase, histidine kinase-, DNA gyrase B-, and HSP90-like domain containing protein</fullName>
    </submittedName>
</protein>
<keyword evidence="2" id="KW-0418">Kinase</keyword>